<organism evidence="1 2">
    <name type="scientific">Pseudallescheria apiosperma</name>
    <name type="common">Scedosporium apiospermum</name>
    <dbReference type="NCBI Taxonomy" id="563466"/>
    <lineage>
        <taxon>Eukaryota</taxon>
        <taxon>Fungi</taxon>
        <taxon>Dikarya</taxon>
        <taxon>Ascomycota</taxon>
        <taxon>Pezizomycotina</taxon>
        <taxon>Sordariomycetes</taxon>
        <taxon>Hypocreomycetidae</taxon>
        <taxon>Microascales</taxon>
        <taxon>Microascaceae</taxon>
        <taxon>Scedosporium</taxon>
    </lineage>
</organism>
<dbReference type="GeneID" id="27720933"/>
<keyword evidence="2" id="KW-1185">Reference proteome</keyword>
<proteinExistence type="predicted"/>
<comment type="caution">
    <text evidence="1">The sequence shown here is derived from an EMBL/GenBank/DDBJ whole genome shotgun (WGS) entry which is preliminary data.</text>
</comment>
<dbReference type="AlphaFoldDB" id="A0A084GDW8"/>
<name>A0A084GDW8_PSEDA</name>
<protein>
    <recommendedName>
        <fullName evidence="3">ATPase AAA-type core domain-containing protein</fullName>
    </recommendedName>
</protein>
<dbReference type="RefSeq" id="XP_016645329.1">
    <property type="nucleotide sequence ID" value="XM_016785032.1"/>
</dbReference>
<reference evidence="1 2" key="1">
    <citation type="journal article" date="2014" name="Genome Announc.">
        <title>Draft genome sequence of the pathogenic fungus Scedosporium apiospermum.</title>
        <authorList>
            <person name="Vandeputte P."/>
            <person name="Ghamrawi S."/>
            <person name="Rechenmann M."/>
            <person name="Iltis A."/>
            <person name="Giraud S."/>
            <person name="Fleury M."/>
            <person name="Thornton C."/>
            <person name="Delhaes L."/>
            <person name="Meyer W."/>
            <person name="Papon N."/>
            <person name="Bouchara J.P."/>
        </authorList>
    </citation>
    <scope>NUCLEOTIDE SEQUENCE [LARGE SCALE GENOMIC DNA]</scope>
    <source>
        <strain evidence="1 2">IHEM 14462</strain>
    </source>
</reference>
<dbReference type="OMA" id="EMFVIRR"/>
<evidence type="ECO:0008006" key="3">
    <source>
        <dbReference type="Google" id="ProtNLM"/>
    </source>
</evidence>
<sequence>MSPHPDLHSKGALQSGDPKLSGGRYHIECLKPCEVVSDDGEVRTRDWHGFQTGPFSEDLVKRIRRLQLVTKSKNQRVADKPREGNWSWFELGIVRGQPSTTDAKEALCWMSHEDAFMAEESEWREGKVFSQGHALFESLRGGDAIQVRLCTRFGCWGISASEGYLVFDIGEEGVSRTPPVALPQADGGAGCHLLIAGADGVSGLLTGYDRRMKISCLPSVDIKNGSIEYSQSLLMRRETSYAAIKKQPNGLSGFPPKRSLVVLDANNLPWSELDNKIDNRRRLSWDQTVEDFVKLVEKLQLDHHLLIRFGHEGAIYRDPTHPQDLVLIFEPRSVEGCFLKETCSAQAGLDQETLKTLETALDTAFMAGLAASLAKESHKSIENLCETQIKQAVITGLQWCRRPAARNRQPSWVDLMLETADDPVFIPVRLSRRDLKRGSSLIFRTLPYDPPTKAATELVLNVIPKGQEDLLSYVPTATFGNLVTPDRREVDGFRTIARKIEAYSKDQNQGQPFSIAVFGKPGSGKSFGVKEVVQSIVGKDKILKLEFNLSQFQKDEDLWSAFAEIEAVPEGKLPVAYFDEFDATCKQQPLYWVQHFKQLLEAGKWATETEAPKSLERRRGIYVFIGGTAETFEEFRLQPSPRVEVIQHQCLNEVVTQYPQSCHHLKPVIGCYSTPNTTLLRTVTFSSNSSETHQELMKAFRWVRDTREPNLPIVFFENFGESRDSDPLGWLKYFLSPMQDGQFFDSQDNTTYELGRAIFVFIEGNMGHFEGFLDNPDMPDIFRNAKGPDFVSRLSGQVANSFKNENATADDLIKALAGYARGNSSKPLSLGVFRTDDTSRKRFTNLLDAHINVQGPNKVDDGDEMFVIRRAIMLRHMLKKRGLEGKFAADSTVLNALLRVPKLRHGARSLETILAMSDVPGEGTFFETRHLPPDSQLKLHVDLKSFKEHLTDPTVKGTGARDRGGGDDARRRRAGIEWIILRRGGGYTKERLY</sequence>
<accession>A0A084GDW8</accession>
<gene>
    <name evidence="1" type="ORF">SAPIO_CDS1861</name>
</gene>
<dbReference type="Proteomes" id="UP000028545">
    <property type="component" value="Unassembled WGS sequence"/>
</dbReference>
<evidence type="ECO:0000313" key="2">
    <source>
        <dbReference type="Proteomes" id="UP000028545"/>
    </source>
</evidence>
<evidence type="ECO:0000313" key="1">
    <source>
        <dbReference type="EMBL" id="KEZ45530.1"/>
    </source>
</evidence>
<dbReference type="VEuPathDB" id="FungiDB:SAPIO_CDS1861"/>
<dbReference type="HOGENOM" id="CLU_311928_0_0_1"/>
<dbReference type="KEGG" id="sapo:SAPIO_CDS1861"/>
<dbReference type="EMBL" id="JOWA01000077">
    <property type="protein sequence ID" value="KEZ45530.1"/>
    <property type="molecule type" value="Genomic_DNA"/>
</dbReference>
<dbReference type="OrthoDB" id="5305673at2759"/>